<protein>
    <submittedName>
        <fullName evidence="6">Rta1 domain protein</fullName>
    </submittedName>
</protein>
<evidence type="ECO:0000256" key="3">
    <source>
        <dbReference type="ARBA" id="ARBA00022989"/>
    </source>
</evidence>
<dbReference type="GO" id="GO:0005886">
    <property type="term" value="C:plasma membrane"/>
    <property type="evidence" value="ECO:0007669"/>
    <property type="project" value="TreeGrafter"/>
</dbReference>
<feature type="transmembrane region" description="Helical" evidence="5">
    <location>
        <begin position="64"/>
        <end position="82"/>
    </location>
</feature>
<dbReference type="AlphaFoldDB" id="A0A8H4J743"/>
<feature type="transmembrane region" description="Helical" evidence="5">
    <location>
        <begin position="33"/>
        <end position="52"/>
    </location>
</feature>
<evidence type="ECO:0000313" key="6">
    <source>
        <dbReference type="EMBL" id="KAF4312153.1"/>
    </source>
</evidence>
<keyword evidence="7" id="KW-1185">Reference proteome</keyword>
<evidence type="ECO:0000256" key="2">
    <source>
        <dbReference type="ARBA" id="ARBA00022692"/>
    </source>
</evidence>
<proteinExistence type="predicted"/>
<dbReference type="OrthoDB" id="1844152at2759"/>
<dbReference type="InterPro" id="IPR007568">
    <property type="entry name" value="RTA1"/>
</dbReference>
<feature type="transmembrane region" description="Helical" evidence="5">
    <location>
        <begin position="94"/>
        <end position="117"/>
    </location>
</feature>
<dbReference type="PANTHER" id="PTHR31465">
    <property type="entry name" value="PROTEIN RTA1-RELATED"/>
    <property type="match status" value="1"/>
</dbReference>
<evidence type="ECO:0000256" key="5">
    <source>
        <dbReference type="SAM" id="Phobius"/>
    </source>
</evidence>
<organism evidence="6 7">
    <name type="scientific">Botryosphaeria dothidea</name>
    <dbReference type="NCBI Taxonomy" id="55169"/>
    <lineage>
        <taxon>Eukaryota</taxon>
        <taxon>Fungi</taxon>
        <taxon>Dikarya</taxon>
        <taxon>Ascomycota</taxon>
        <taxon>Pezizomycotina</taxon>
        <taxon>Dothideomycetes</taxon>
        <taxon>Dothideomycetes incertae sedis</taxon>
        <taxon>Botryosphaeriales</taxon>
        <taxon>Botryosphaeriaceae</taxon>
        <taxon>Botryosphaeria</taxon>
    </lineage>
</organism>
<keyword evidence="3 5" id="KW-1133">Transmembrane helix</keyword>
<feature type="transmembrane region" description="Helical" evidence="5">
    <location>
        <begin position="254"/>
        <end position="272"/>
    </location>
</feature>
<dbReference type="Proteomes" id="UP000572817">
    <property type="component" value="Unassembled WGS sequence"/>
</dbReference>
<gene>
    <name evidence="6" type="ORF">GTA08_BOTSDO12198</name>
</gene>
<reference evidence="6" key="1">
    <citation type="submission" date="2020-04" db="EMBL/GenBank/DDBJ databases">
        <title>Genome Assembly and Annotation of Botryosphaeria dothidea sdau 11-99, a Latent Pathogen of Apple Fruit Ring Rot in China.</title>
        <authorList>
            <person name="Yu C."/>
            <person name="Diao Y."/>
            <person name="Lu Q."/>
            <person name="Zhao J."/>
            <person name="Cui S."/>
            <person name="Peng C."/>
            <person name="He B."/>
            <person name="Liu H."/>
        </authorList>
    </citation>
    <scope>NUCLEOTIDE SEQUENCE [LARGE SCALE GENOMIC DNA]</scope>
    <source>
        <strain evidence="6">Sdau11-99</strain>
    </source>
</reference>
<dbReference type="Pfam" id="PF04479">
    <property type="entry name" value="RTA1"/>
    <property type="match status" value="1"/>
</dbReference>
<feature type="transmembrane region" description="Helical" evidence="5">
    <location>
        <begin position="180"/>
        <end position="202"/>
    </location>
</feature>
<evidence type="ECO:0000256" key="4">
    <source>
        <dbReference type="ARBA" id="ARBA00023136"/>
    </source>
</evidence>
<feature type="transmembrane region" description="Helical" evidence="5">
    <location>
        <begin position="137"/>
        <end position="160"/>
    </location>
</feature>
<dbReference type="GO" id="GO:0000324">
    <property type="term" value="C:fungal-type vacuole"/>
    <property type="evidence" value="ECO:0007669"/>
    <property type="project" value="TreeGrafter"/>
</dbReference>
<sequence length="280" mass="30511">MPNSTAKPSVEEMDNYRKGCTQLIPNVPTSYDYVPHLSASIVFVTLFSLSMAGHTIQGIRKRQWTGYVCATGALTELVGWAGRTWSSQCPYSDSAFLMQITTLIIVPTFFSAAAYIVPGTLIKRVGRASSLLSPTAYLIIFCTCDGVSLAVQAVGGALASIAQKNGTSTGTGTNIMVTGIVFQMAAMPVFVFLLGDFLRVVWRMGGMRKLPRGAALVLPAMVLSVVTIYIRSIYRTVELLQGWRRYLIVHERYFIALDAATMVLAVAVYNVFDPAVLLQK</sequence>
<evidence type="ECO:0000256" key="1">
    <source>
        <dbReference type="ARBA" id="ARBA00004141"/>
    </source>
</evidence>
<keyword evidence="4 5" id="KW-0472">Membrane</keyword>
<dbReference type="PANTHER" id="PTHR31465:SF11">
    <property type="entry name" value="DOMAIN PROTEIN, PUTATIVE (AFU_ORTHOLOGUE AFUA_3G10770)-RELATED"/>
    <property type="match status" value="1"/>
</dbReference>
<evidence type="ECO:0000313" key="7">
    <source>
        <dbReference type="Proteomes" id="UP000572817"/>
    </source>
</evidence>
<comment type="caution">
    <text evidence="6">The sequence shown here is derived from an EMBL/GenBank/DDBJ whole genome shotgun (WGS) entry which is preliminary data.</text>
</comment>
<name>A0A8H4J743_9PEZI</name>
<feature type="transmembrane region" description="Helical" evidence="5">
    <location>
        <begin position="214"/>
        <end position="234"/>
    </location>
</feature>
<accession>A0A8H4J743</accession>
<keyword evidence="2 5" id="KW-0812">Transmembrane</keyword>
<comment type="subcellular location">
    <subcellularLocation>
        <location evidence="1">Membrane</location>
        <topology evidence="1">Multi-pass membrane protein</topology>
    </subcellularLocation>
</comment>
<dbReference type="EMBL" id="WWBZ02000007">
    <property type="protein sequence ID" value="KAF4312153.1"/>
    <property type="molecule type" value="Genomic_DNA"/>
</dbReference>